<dbReference type="RefSeq" id="YP_009302510.1">
    <property type="nucleotide sequence ID" value="NC_031245.1"/>
</dbReference>
<name>A0A127AYU7_9CAUD</name>
<dbReference type="GeneID" id="29125290"/>
<dbReference type="KEGG" id="vg:29125290"/>
<gene>
    <name evidence="1" type="ORF">SP15_123</name>
</gene>
<reference evidence="1 2" key="1">
    <citation type="submission" date="2015-08" db="EMBL/GenBank/DDBJ databases">
        <authorList>
            <person name="Babu N.S."/>
            <person name="Beckwith C.J."/>
            <person name="Beseler K.G."/>
            <person name="Brison A."/>
            <person name="Carone J.V."/>
            <person name="Caskin T.P."/>
            <person name="Diamond M."/>
            <person name="Durham M.E."/>
            <person name="Foxe J.M."/>
            <person name="Go M."/>
            <person name="Henderson B.A."/>
            <person name="Jones I.B."/>
            <person name="McGettigan J.A."/>
            <person name="Micheletti S.J."/>
            <person name="Nasrallah M.E."/>
            <person name="Ortiz D."/>
            <person name="Piller C.R."/>
            <person name="Privatt S.R."/>
            <person name="Schneider S.L."/>
            <person name="Sharp S."/>
            <person name="Smith T.C."/>
            <person name="Stanton J.D."/>
            <person name="Ullery H.E."/>
            <person name="Wilson R.J."/>
            <person name="Serrano M.G."/>
            <person name="Buck G."/>
            <person name="Lee V."/>
            <person name="Wang Y."/>
            <person name="Carvalho R."/>
            <person name="Voegtly L."/>
            <person name="Shi R."/>
            <person name="Duckworth R."/>
            <person name="Johnson A."/>
            <person name="Loviza R."/>
            <person name="Walstead R."/>
            <person name="Shah Z."/>
            <person name="Kiflezghi M."/>
            <person name="Wade K."/>
            <person name="Ball S.L."/>
            <person name="Bradley K.W."/>
            <person name="Asai D.J."/>
            <person name="Bowman C.A."/>
            <person name="Russell D.A."/>
            <person name="Pope W.H."/>
            <person name="Jacobs-Sera D."/>
            <person name="Hendrix R.W."/>
            <person name="Hatfull G.F."/>
        </authorList>
    </citation>
    <scope>NUCLEOTIDE SEQUENCE [LARGE SCALE GENOMIC DNA]</scope>
</reference>
<keyword evidence="2" id="KW-1185">Reference proteome</keyword>
<sequence>MNTNNSNHKQMKAQAMLGIIASAMLDGDNEDRYLPSDEGFNELPFAYQVVAKKLEAFEVKTKFTHLATMLIALYSENNPGMVQLLAAQCIESNRDKVDVNLIVNRFPEEVPSPSDRSFSKLWDSQKIAIPVDSKGNTKLINAVDTPAFWIHLSEGKNIEESIQAIKSKLDETVSDIM</sequence>
<proteinExistence type="predicted"/>
<evidence type="ECO:0000313" key="1">
    <source>
        <dbReference type="EMBL" id="AMM44921.1"/>
    </source>
</evidence>
<dbReference type="Proteomes" id="UP000203261">
    <property type="component" value="Segment"/>
</dbReference>
<accession>A0A127AYU7</accession>
<dbReference type="EMBL" id="KT624200">
    <property type="protein sequence ID" value="AMM44921.1"/>
    <property type="molecule type" value="Genomic_DNA"/>
</dbReference>
<organism evidence="1 2">
    <name type="scientific">Bacillus phage SP-15</name>
    <dbReference type="NCBI Taxonomy" id="1792032"/>
    <lineage>
        <taxon>Viruses</taxon>
        <taxon>Duplodnaviria</taxon>
        <taxon>Heunggongvirae</taxon>
        <taxon>Uroviricota</taxon>
        <taxon>Caudoviricetes</taxon>
        <taxon>Thornevirus</taxon>
        <taxon>Thornevirus SP15</taxon>
    </lineage>
</organism>
<evidence type="ECO:0000313" key="2">
    <source>
        <dbReference type="Proteomes" id="UP000203261"/>
    </source>
</evidence>
<protein>
    <submittedName>
        <fullName evidence="1">Uncharacterized protein</fullName>
    </submittedName>
</protein>